<keyword evidence="3" id="KW-1185">Reference proteome</keyword>
<dbReference type="EMBL" id="CP022196">
    <property type="protein sequence ID" value="ATG47501.1"/>
    <property type="molecule type" value="Genomic_DNA"/>
</dbReference>
<dbReference type="Pfam" id="PF09838">
    <property type="entry name" value="DUF2065"/>
    <property type="match status" value="1"/>
</dbReference>
<dbReference type="InterPro" id="IPR019201">
    <property type="entry name" value="DUF2065"/>
</dbReference>
<dbReference type="KEGG" id="ceh:CEW89_07895"/>
<evidence type="ECO:0000313" key="3">
    <source>
        <dbReference type="Proteomes" id="UP000217935"/>
    </source>
</evidence>
<keyword evidence="1" id="KW-0472">Membrane</keyword>
<evidence type="ECO:0000313" key="2">
    <source>
        <dbReference type="EMBL" id="ATG47501.1"/>
    </source>
</evidence>
<reference evidence="2 3" key="1">
    <citation type="submission" date="2017-06" db="EMBL/GenBank/DDBJ databases">
        <title>Celeribacter sp. TSPH2 complete genome sequence.</title>
        <authorList>
            <person name="Woo J.-H."/>
            <person name="Kim H.-S."/>
        </authorList>
    </citation>
    <scope>NUCLEOTIDE SEQUENCE [LARGE SCALE GENOMIC DNA]</scope>
    <source>
        <strain evidence="2 3">TSPH2</strain>
    </source>
</reference>
<dbReference type="STRING" id="1758178.GCA_001550095_00228"/>
<accession>A0A291GBD4</accession>
<feature type="transmembrane region" description="Helical" evidence="1">
    <location>
        <begin position="44"/>
        <end position="63"/>
    </location>
</feature>
<dbReference type="AlphaFoldDB" id="A0A291GBD4"/>
<protein>
    <recommendedName>
        <fullName evidence="4">DUF2065 domain-containing protein</fullName>
    </recommendedName>
</protein>
<sequence>MAFLILAVGLVLCVEGLVLALAPSRLEDVVRAFAELPPVTRRGIGLAALALGVLLVALGRRWLGL</sequence>
<evidence type="ECO:0008006" key="4">
    <source>
        <dbReference type="Google" id="ProtNLM"/>
    </source>
</evidence>
<gene>
    <name evidence="2" type="ORF">CEW89_07895</name>
</gene>
<proteinExistence type="predicted"/>
<evidence type="ECO:0000256" key="1">
    <source>
        <dbReference type="SAM" id="Phobius"/>
    </source>
</evidence>
<organism evidence="2 3">
    <name type="scientific">Celeribacter ethanolicus</name>
    <dbReference type="NCBI Taxonomy" id="1758178"/>
    <lineage>
        <taxon>Bacteria</taxon>
        <taxon>Pseudomonadati</taxon>
        <taxon>Pseudomonadota</taxon>
        <taxon>Alphaproteobacteria</taxon>
        <taxon>Rhodobacterales</taxon>
        <taxon>Roseobacteraceae</taxon>
        <taxon>Celeribacter</taxon>
    </lineage>
</organism>
<keyword evidence="1" id="KW-1133">Transmembrane helix</keyword>
<keyword evidence="1" id="KW-0812">Transmembrane</keyword>
<name>A0A291GBD4_9RHOB</name>
<dbReference type="Proteomes" id="UP000217935">
    <property type="component" value="Chromosome"/>
</dbReference>
<dbReference type="RefSeq" id="WP_096805508.1">
    <property type="nucleotide sequence ID" value="NZ_CP022196.1"/>
</dbReference>